<evidence type="ECO:0000256" key="3">
    <source>
        <dbReference type="HAMAP-Rule" id="MF_01217"/>
    </source>
</evidence>
<sequence>MDEDIKRKITELIARQLNVVQADIKPACKFQEDLEADSIDLAELILAIEDEFTIDINDGVAERLRAPEATVSDVFIIVESKGKLETPLVSEEIQRTIKDIISDVCGSDTDTLDPTTDLHENIAEDELDLMELFTTIEKKFEFQFDDDTHKRLMAKGATLADVFNAVKRKLA</sequence>
<keyword evidence="3" id="KW-0963">Cytoplasm</keyword>
<feature type="domain" description="Carrier" evidence="4">
    <location>
        <begin position="3"/>
        <end position="82"/>
    </location>
</feature>
<comment type="pathway">
    <text evidence="3">Lipid metabolism; fatty acid biosynthesis.</text>
</comment>
<dbReference type="RefSeq" id="WP_339597940.1">
    <property type="nucleotide sequence ID" value="NZ_JBBHLC010000001.1"/>
</dbReference>
<dbReference type="Gene3D" id="1.10.1200.10">
    <property type="entry name" value="ACP-like"/>
    <property type="match status" value="2"/>
</dbReference>
<dbReference type="HAMAP" id="MF_01217">
    <property type="entry name" value="Acyl_carrier"/>
    <property type="match status" value="1"/>
</dbReference>
<comment type="caution">
    <text evidence="5">The sequence shown here is derived from an EMBL/GenBank/DDBJ whole genome shotgun (WGS) entry which is preliminary data.</text>
</comment>
<dbReference type="InterPro" id="IPR009081">
    <property type="entry name" value="PP-bd_ACP"/>
</dbReference>
<evidence type="ECO:0000259" key="4">
    <source>
        <dbReference type="PROSITE" id="PS50075"/>
    </source>
</evidence>
<feature type="modified residue" description="O-(pantetheine 4'-phosphoryl)serine" evidence="3">
    <location>
        <position position="38"/>
    </location>
</feature>
<dbReference type="PROSITE" id="PS50075">
    <property type="entry name" value="CARRIER"/>
    <property type="match status" value="1"/>
</dbReference>
<keyword evidence="1 3" id="KW-0596">Phosphopantetheine</keyword>
<keyword evidence="3" id="KW-0276">Fatty acid metabolism</keyword>
<comment type="function">
    <text evidence="3">Carrier of the growing fatty acid chain in fatty acid biosynthesis.</text>
</comment>
<dbReference type="InterPro" id="IPR036736">
    <property type="entry name" value="ACP-like_sf"/>
</dbReference>
<comment type="PTM">
    <text evidence="3">4'-phosphopantetheine is transferred from CoA to a specific serine of apo-ACP by AcpS. This modification is essential for activity because fatty acids are bound in thioester linkage to the sulfhydryl of the prosthetic group.</text>
</comment>
<keyword evidence="3" id="KW-0444">Lipid biosynthesis</keyword>
<protein>
    <recommendedName>
        <fullName evidence="3">Acyl carrier protein</fullName>
        <shortName evidence="3">ACP</shortName>
    </recommendedName>
</protein>
<keyword evidence="2 3" id="KW-0597">Phosphoprotein</keyword>
<dbReference type="Pfam" id="PF00550">
    <property type="entry name" value="PP-binding"/>
    <property type="match status" value="2"/>
</dbReference>
<keyword evidence="3" id="KW-0275">Fatty acid biosynthesis</keyword>
<comment type="subcellular location">
    <subcellularLocation>
        <location evidence="3">Cytoplasm</location>
    </subcellularLocation>
</comment>
<keyword evidence="6" id="KW-1185">Reference proteome</keyword>
<dbReference type="InterPro" id="IPR003231">
    <property type="entry name" value="ACP"/>
</dbReference>
<reference evidence="5 6" key="1">
    <citation type="submission" date="2024-02" db="EMBL/GenBank/DDBJ databases">
        <title>Identification of pathogenicity and growth-promoting function of Pseudomonas putida variant.</title>
        <authorList>
            <person name="Sun J."/>
        </authorList>
    </citation>
    <scope>NUCLEOTIDE SEQUENCE [LARGE SCALE GENOMIC DNA]</scope>
    <source>
        <strain evidence="5 6">A03</strain>
    </source>
</reference>
<dbReference type="SUPFAM" id="SSF47336">
    <property type="entry name" value="ACP-like"/>
    <property type="match status" value="2"/>
</dbReference>
<evidence type="ECO:0000313" key="5">
    <source>
        <dbReference type="EMBL" id="MEJ5861773.1"/>
    </source>
</evidence>
<proteinExistence type="inferred from homology"/>
<evidence type="ECO:0000256" key="1">
    <source>
        <dbReference type="ARBA" id="ARBA00022450"/>
    </source>
</evidence>
<accession>A0ABU8QM89</accession>
<keyword evidence="3" id="KW-0443">Lipid metabolism</keyword>
<dbReference type="PANTHER" id="PTHR20863:SF76">
    <property type="entry name" value="CARRIER DOMAIN-CONTAINING PROTEIN"/>
    <property type="match status" value="1"/>
</dbReference>
<name>A0ABU8QM89_9PSED</name>
<dbReference type="Proteomes" id="UP001380290">
    <property type="component" value="Unassembled WGS sequence"/>
</dbReference>
<evidence type="ECO:0000313" key="6">
    <source>
        <dbReference type="Proteomes" id="UP001380290"/>
    </source>
</evidence>
<dbReference type="EMBL" id="JBBHLC010000001">
    <property type="protein sequence ID" value="MEJ5861773.1"/>
    <property type="molecule type" value="Genomic_DNA"/>
</dbReference>
<dbReference type="PANTHER" id="PTHR20863">
    <property type="entry name" value="ACYL CARRIER PROTEIN"/>
    <property type="match status" value="1"/>
</dbReference>
<evidence type="ECO:0000256" key="2">
    <source>
        <dbReference type="ARBA" id="ARBA00022553"/>
    </source>
</evidence>
<organism evidence="5 6">
    <name type="scientific">Pseudomonas farsensis</name>
    <dbReference type="NCBI Taxonomy" id="2745492"/>
    <lineage>
        <taxon>Bacteria</taxon>
        <taxon>Pseudomonadati</taxon>
        <taxon>Pseudomonadota</taxon>
        <taxon>Gammaproteobacteria</taxon>
        <taxon>Pseudomonadales</taxon>
        <taxon>Pseudomonadaceae</taxon>
        <taxon>Pseudomonas</taxon>
    </lineage>
</organism>
<gene>
    <name evidence="3" type="primary">acpP</name>
    <name evidence="5" type="ORF">V7S98_00845</name>
</gene>
<comment type="similarity">
    <text evidence="3">Belongs to the acyl carrier protein (ACP) family.</text>
</comment>